<dbReference type="PANTHER" id="PTHR47148:SF1">
    <property type="entry name" value="CYTOCHROME C OXIDASE ASSEMBLY FACTOR 1 HOMOLOG"/>
    <property type="match status" value="1"/>
</dbReference>
<dbReference type="InParanoid" id="A0A7M7IV68"/>
<dbReference type="KEGG" id="nvi:100123148"/>
<dbReference type="EnsemblMetazoa" id="XM_016982352">
    <property type="protein sequence ID" value="XP_016837841"/>
    <property type="gene ID" value="LOC100123148"/>
</dbReference>
<protein>
    <submittedName>
        <fullName evidence="2">Uncharacterized protein</fullName>
    </submittedName>
</protein>
<evidence type="ECO:0000313" key="3">
    <source>
        <dbReference type="Proteomes" id="UP000002358"/>
    </source>
</evidence>
<keyword evidence="1" id="KW-1133">Transmembrane helix</keyword>
<dbReference type="GO" id="GO:0033617">
    <property type="term" value="P:mitochondrial respiratory chain complex IV assembly"/>
    <property type="evidence" value="ECO:0007669"/>
    <property type="project" value="TreeGrafter"/>
</dbReference>
<dbReference type="AlphaFoldDB" id="A0A7M7IV68"/>
<dbReference type="SMR" id="A0A7M7IV68"/>
<keyword evidence="1" id="KW-0472">Membrane</keyword>
<dbReference type="OrthoDB" id="10037790at2759"/>
<accession>A0A7M7IV68</accession>
<dbReference type="PANTHER" id="PTHR47148">
    <property type="entry name" value="CYTOCHROME C OXIDASE ASSEMBLY FACTOR 1 HOMOLOG"/>
    <property type="match status" value="1"/>
</dbReference>
<evidence type="ECO:0000313" key="2">
    <source>
        <dbReference type="EnsemblMetazoa" id="XP_016837841"/>
    </source>
</evidence>
<feature type="transmembrane region" description="Helical" evidence="1">
    <location>
        <begin position="12"/>
        <end position="34"/>
    </location>
</feature>
<evidence type="ECO:0000256" key="1">
    <source>
        <dbReference type="SAM" id="Phobius"/>
    </source>
</evidence>
<organism evidence="2 3">
    <name type="scientific">Nasonia vitripennis</name>
    <name type="common">Parasitic wasp</name>
    <dbReference type="NCBI Taxonomy" id="7425"/>
    <lineage>
        <taxon>Eukaryota</taxon>
        <taxon>Metazoa</taxon>
        <taxon>Ecdysozoa</taxon>
        <taxon>Arthropoda</taxon>
        <taxon>Hexapoda</taxon>
        <taxon>Insecta</taxon>
        <taxon>Pterygota</taxon>
        <taxon>Neoptera</taxon>
        <taxon>Endopterygota</taxon>
        <taxon>Hymenoptera</taxon>
        <taxon>Apocrita</taxon>
        <taxon>Proctotrupomorpha</taxon>
        <taxon>Chalcidoidea</taxon>
        <taxon>Pteromalidae</taxon>
        <taxon>Pteromalinae</taxon>
        <taxon>Nasonia</taxon>
    </lineage>
</organism>
<proteinExistence type="predicted"/>
<reference evidence="2" key="1">
    <citation type="submission" date="2021-01" db="UniProtKB">
        <authorList>
            <consortium name="EnsemblMetazoa"/>
        </authorList>
    </citation>
    <scope>IDENTIFICATION</scope>
</reference>
<keyword evidence="1" id="KW-0812">Transmembrane</keyword>
<dbReference type="GO" id="GO:0032981">
    <property type="term" value="P:mitochondrial respiratory chain complex I assembly"/>
    <property type="evidence" value="ECO:0007669"/>
    <property type="project" value="TreeGrafter"/>
</dbReference>
<keyword evidence="3" id="KW-1185">Reference proteome</keyword>
<dbReference type="OMA" id="YVATMLE"/>
<name>A0A7M7IV68_NASVI</name>
<dbReference type="GO" id="GO:0005743">
    <property type="term" value="C:mitochondrial inner membrane"/>
    <property type="evidence" value="ECO:0007669"/>
    <property type="project" value="TreeGrafter"/>
</dbReference>
<dbReference type="Pfam" id="PF08695">
    <property type="entry name" value="Coa1"/>
    <property type="match status" value="1"/>
</dbReference>
<dbReference type="Proteomes" id="UP000002358">
    <property type="component" value="Chromosome 1"/>
</dbReference>
<sequence length="133" mass="15267">MVFSMETLKKVAIRIGVVGGVGTFVALNTIPYIYSERIRKTEHYKQALQLLRSNTEAVKYLGEPIEERRVQPTKRENFGTDGVTMWVRVPVVGPKDKGMLFYEYPVNESNNSTRVELTLSKLKDYKLIIKKPD</sequence>
<dbReference type="InterPro" id="IPR014807">
    <property type="entry name" value="Coa1"/>
</dbReference>
<gene>
    <name evidence="2" type="primary">100123148</name>
</gene>
<dbReference type="FunCoup" id="A0A7M7IV68">
    <property type="interactions" value="83"/>
</dbReference>